<organism evidence="1 2">
    <name type="scientific">Fulvivirga kasyanovii</name>
    <dbReference type="NCBI Taxonomy" id="396812"/>
    <lineage>
        <taxon>Bacteria</taxon>
        <taxon>Pseudomonadati</taxon>
        <taxon>Bacteroidota</taxon>
        <taxon>Cytophagia</taxon>
        <taxon>Cytophagales</taxon>
        <taxon>Fulvivirgaceae</taxon>
        <taxon>Fulvivirga</taxon>
    </lineage>
</organism>
<evidence type="ECO:0008006" key="3">
    <source>
        <dbReference type="Google" id="ProtNLM"/>
    </source>
</evidence>
<protein>
    <recommendedName>
        <fullName evidence="3">DUF5050 domain-containing protein</fullName>
    </recommendedName>
</protein>
<evidence type="ECO:0000313" key="2">
    <source>
        <dbReference type="Proteomes" id="UP000798808"/>
    </source>
</evidence>
<evidence type="ECO:0000313" key="1">
    <source>
        <dbReference type="EMBL" id="MTI26273.1"/>
    </source>
</evidence>
<reference evidence="1 2" key="1">
    <citation type="submission" date="2019-02" db="EMBL/GenBank/DDBJ databases">
        <authorList>
            <person name="Goldberg S.R."/>
            <person name="Haltli B.A."/>
            <person name="Correa H."/>
            <person name="Russell K.G."/>
        </authorList>
    </citation>
    <scope>NUCLEOTIDE SEQUENCE [LARGE SCALE GENOMIC DNA]</scope>
    <source>
        <strain evidence="1 2">JCM 16186</strain>
    </source>
</reference>
<name>A0ABW9RQ40_9BACT</name>
<accession>A0ABW9RQ40</accession>
<sequence>MKENTPDRKNITLYASIPWGEKGFDENMEPFPQTGMSFALDSLRKDSAAFRQRSGIEFRLNPYNYRMLLHSAPQGALIGISEDGSIGNKILTDNIAAGRVVDFYPNDNGALLLLEDGKGRHEVKTIGQNGAVEDSIILKPDETSTPEKLLHDGSNWYVFYKGDRRTILVSLTKDLKGQEVILHKNLKLDNLWVNSEGKFYYLRLSQTGDNYVLVEYLPAEETENELTSFETMDGFAAFMNNETKLYGYSGYDFFEWGKTHEQENSIQNIFYDKSRDALFFYSYDPTSAKGIISIQEKNKVSELEINFKESAFEGSESRNWVLSHIEGEDFYFYGKSTRQSPMAIVWDNDQQMFSIVTDLSYMEKNAYRLLPPDHWQMDGDGNLFLLILGPHGVQVLKWVEPFG</sequence>
<gene>
    <name evidence="1" type="ORF">E1163_15050</name>
</gene>
<dbReference type="RefSeq" id="WP_155173261.1">
    <property type="nucleotide sequence ID" value="NZ_BAAAFL010000068.1"/>
</dbReference>
<comment type="caution">
    <text evidence="1">The sequence shown here is derived from an EMBL/GenBank/DDBJ whole genome shotgun (WGS) entry which is preliminary data.</text>
</comment>
<dbReference type="EMBL" id="SMLW01000572">
    <property type="protein sequence ID" value="MTI26273.1"/>
    <property type="molecule type" value="Genomic_DNA"/>
</dbReference>
<dbReference type="Proteomes" id="UP000798808">
    <property type="component" value="Unassembled WGS sequence"/>
</dbReference>
<proteinExistence type="predicted"/>
<keyword evidence="2" id="KW-1185">Reference proteome</keyword>